<dbReference type="NCBIfam" id="TIGR01525">
    <property type="entry name" value="ATPase-IB_hvy"/>
    <property type="match status" value="1"/>
</dbReference>
<dbReference type="PANTHER" id="PTHR43520">
    <property type="entry name" value="ATP7, ISOFORM B"/>
    <property type="match status" value="1"/>
</dbReference>
<dbReference type="SUPFAM" id="SSF81653">
    <property type="entry name" value="Calcium ATPase, transduction domain A"/>
    <property type="match status" value="1"/>
</dbReference>
<evidence type="ECO:0000256" key="1">
    <source>
        <dbReference type="ARBA" id="ARBA00004651"/>
    </source>
</evidence>
<dbReference type="AlphaFoldDB" id="A0AAJ5W043"/>
<dbReference type="InterPro" id="IPR036163">
    <property type="entry name" value="HMA_dom_sf"/>
</dbReference>
<dbReference type="InterPro" id="IPR023298">
    <property type="entry name" value="ATPase_P-typ_TM_dom_sf"/>
</dbReference>
<dbReference type="CDD" id="cd00371">
    <property type="entry name" value="HMA"/>
    <property type="match status" value="1"/>
</dbReference>
<dbReference type="NCBIfam" id="TIGR01511">
    <property type="entry name" value="ATPase-IB1_Cu"/>
    <property type="match status" value="1"/>
</dbReference>
<keyword evidence="14 15" id="KW-0472">Membrane</keyword>
<evidence type="ECO:0000256" key="4">
    <source>
        <dbReference type="ARBA" id="ARBA00022475"/>
    </source>
</evidence>
<dbReference type="GO" id="GO:0043682">
    <property type="term" value="F:P-type divalent copper transporter activity"/>
    <property type="evidence" value="ECO:0007669"/>
    <property type="project" value="TreeGrafter"/>
</dbReference>
<keyword evidence="13" id="KW-0406">Ion transport</keyword>
<keyword evidence="7 15" id="KW-0479">Metal-binding</keyword>
<accession>A0AAJ5W043</accession>
<dbReference type="PROSITE" id="PS00154">
    <property type="entry name" value="ATPASE_E1_E2"/>
    <property type="match status" value="1"/>
</dbReference>
<feature type="transmembrane region" description="Helical" evidence="15">
    <location>
        <begin position="104"/>
        <end position="125"/>
    </location>
</feature>
<keyword evidence="12 15" id="KW-1133">Transmembrane helix</keyword>
<dbReference type="PROSITE" id="PS50846">
    <property type="entry name" value="HMA_2"/>
    <property type="match status" value="1"/>
</dbReference>
<dbReference type="PRINTS" id="PR00943">
    <property type="entry name" value="CUATPASE"/>
</dbReference>
<dbReference type="InterPro" id="IPR036412">
    <property type="entry name" value="HAD-like_sf"/>
</dbReference>
<dbReference type="Gene3D" id="3.40.1110.10">
    <property type="entry name" value="Calcium-transporting ATPase, cytoplasmic domain N"/>
    <property type="match status" value="1"/>
</dbReference>
<keyword evidence="3" id="KW-0813">Transport</keyword>
<evidence type="ECO:0000256" key="7">
    <source>
        <dbReference type="ARBA" id="ARBA00022723"/>
    </source>
</evidence>
<dbReference type="Proteomes" id="UP001217476">
    <property type="component" value="Chromosome"/>
</dbReference>
<proteinExistence type="inferred from homology"/>
<dbReference type="GO" id="GO:0016887">
    <property type="term" value="F:ATP hydrolysis activity"/>
    <property type="evidence" value="ECO:0007669"/>
    <property type="project" value="InterPro"/>
</dbReference>
<evidence type="ECO:0000259" key="16">
    <source>
        <dbReference type="PROSITE" id="PS50846"/>
    </source>
</evidence>
<evidence type="ECO:0000256" key="6">
    <source>
        <dbReference type="ARBA" id="ARBA00022692"/>
    </source>
</evidence>
<dbReference type="GO" id="GO:0005886">
    <property type="term" value="C:plasma membrane"/>
    <property type="evidence" value="ECO:0007669"/>
    <property type="project" value="UniProtKB-SubCell"/>
</dbReference>
<dbReference type="InterPro" id="IPR023214">
    <property type="entry name" value="HAD_sf"/>
</dbReference>
<feature type="transmembrane region" description="Helical" evidence="15">
    <location>
        <begin position="196"/>
        <end position="215"/>
    </location>
</feature>
<gene>
    <name evidence="17" type="ORF">P0Y65_10605</name>
</gene>
<evidence type="ECO:0000256" key="8">
    <source>
        <dbReference type="ARBA" id="ARBA00022741"/>
    </source>
</evidence>
<dbReference type="Gene3D" id="2.70.150.10">
    <property type="entry name" value="Calcium-transporting ATPase, cytoplasmic transduction domain A"/>
    <property type="match status" value="1"/>
</dbReference>
<dbReference type="Pfam" id="PF00702">
    <property type="entry name" value="Hydrolase"/>
    <property type="match status" value="1"/>
</dbReference>
<feature type="transmembrane region" description="Helical" evidence="15">
    <location>
        <begin position="169"/>
        <end position="190"/>
    </location>
</feature>
<dbReference type="Gene3D" id="3.30.70.100">
    <property type="match status" value="1"/>
</dbReference>
<keyword evidence="4 15" id="KW-1003">Cell membrane</keyword>
<evidence type="ECO:0000313" key="18">
    <source>
        <dbReference type="Proteomes" id="UP001217476"/>
    </source>
</evidence>
<dbReference type="NCBIfam" id="TIGR01512">
    <property type="entry name" value="ATPase-IB2_Cd"/>
    <property type="match status" value="1"/>
</dbReference>
<dbReference type="InterPro" id="IPR018303">
    <property type="entry name" value="ATPase_P-typ_P_site"/>
</dbReference>
<keyword evidence="8 15" id="KW-0547">Nucleotide-binding</keyword>
<evidence type="ECO:0000256" key="11">
    <source>
        <dbReference type="ARBA" id="ARBA00022967"/>
    </source>
</evidence>
<evidence type="ECO:0000256" key="3">
    <source>
        <dbReference type="ARBA" id="ARBA00022448"/>
    </source>
</evidence>
<dbReference type="Gene3D" id="3.40.50.1000">
    <property type="entry name" value="HAD superfamily/HAD-like"/>
    <property type="match status" value="1"/>
</dbReference>
<dbReference type="SUPFAM" id="SSF55008">
    <property type="entry name" value="HMA, heavy metal-associated domain"/>
    <property type="match status" value="1"/>
</dbReference>
<evidence type="ECO:0000313" key="17">
    <source>
        <dbReference type="EMBL" id="WEK06664.1"/>
    </source>
</evidence>
<sequence>MTPATAQGELLEFIQAGPDGARRLNLAVPDAYCATCIQAIEGALNALPGVRLARVNLGKRRVQIDFDREADFVAFPDAVVRSGYRNHPIDPQDLDDRDPVLRELVYSLVVSGFATLHVMFFSEAIWTGVEGEARTLFYWISALVAVPAVAYAGRPFFRPAWSALRVWRANMDVPIAIALIATTAISLLETRLGGEHAYFDASTMLLFFLLIGRTLDHVMRGQARHAASNLARLAPRGAQRLLDDGTLAFVRLDEIEPGMCLLLRSGDRAPVDCQVLSQAGAVDLSLVNGESMPHETLPGEQLPAGAMVLDRPLKVLAAKPAADSYLSRTAALMEAVETTRTRYRRIADRAADLYAPMIHLAALLTFLIWLFLGAGWRLSLINAVAVLIVTCPCALALAVPIVHVVAAGRLFFRGVLMKDGAALERLATVRTVAFDKTGTLTTGRPILVGQSFGNPDLLQVAAVIGAASTHPLSKALAASAAGELHADCHEVPGSGVEARIGTSFWRLGSAGFCGAEDDGAGEGSRVWLAQDGAPVAAFDFADDLRPDAPQTIARLKSQQVGLVLLSGDRRGSVQRVAARLGNIAARFALSPQAKSDAIAELREQGAVAMVGDGINDAIALRAADVSFAPAAAADVGRAAADFVLTNDRLAGIPFALWLARRADALVRQNLALSVLYNVVMLPLAALGYMTPLLAAIAMSSSSLIVVLNALRLRLAPGPQLSRLAK</sequence>
<dbReference type="Pfam" id="PF00122">
    <property type="entry name" value="E1-E2_ATPase"/>
    <property type="match status" value="1"/>
</dbReference>
<dbReference type="InterPro" id="IPR059000">
    <property type="entry name" value="ATPase_P-type_domA"/>
</dbReference>
<evidence type="ECO:0000256" key="12">
    <source>
        <dbReference type="ARBA" id="ARBA00022989"/>
    </source>
</evidence>
<feature type="domain" description="HMA" evidence="16">
    <location>
        <begin position="22"/>
        <end position="87"/>
    </location>
</feature>
<evidence type="ECO:0000256" key="15">
    <source>
        <dbReference type="RuleBase" id="RU362081"/>
    </source>
</evidence>
<keyword evidence="10" id="KW-0460">Magnesium</keyword>
<feature type="transmembrane region" description="Helical" evidence="15">
    <location>
        <begin position="670"/>
        <end position="688"/>
    </location>
</feature>
<feature type="transmembrane region" description="Helical" evidence="15">
    <location>
        <begin position="694"/>
        <end position="712"/>
    </location>
</feature>
<dbReference type="InterPro" id="IPR017969">
    <property type="entry name" value="Heavy-metal-associated_CS"/>
</dbReference>
<comment type="similarity">
    <text evidence="2 15">Belongs to the cation transport ATPase (P-type) (TC 3.A.3) family. Type IB subfamily.</text>
</comment>
<dbReference type="GO" id="GO:0005507">
    <property type="term" value="F:copper ion binding"/>
    <property type="evidence" value="ECO:0007669"/>
    <property type="project" value="TreeGrafter"/>
</dbReference>
<dbReference type="GO" id="GO:0005524">
    <property type="term" value="F:ATP binding"/>
    <property type="evidence" value="ECO:0007669"/>
    <property type="project" value="UniProtKB-UniRule"/>
</dbReference>
<feature type="transmembrane region" description="Helical" evidence="15">
    <location>
        <begin position="353"/>
        <end position="372"/>
    </location>
</feature>
<dbReference type="NCBIfam" id="TIGR01494">
    <property type="entry name" value="ATPase_P-type"/>
    <property type="match status" value="2"/>
</dbReference>
<dbReference type="InterPro" id="IPR008250">
    <property type="entry name" value="ATPase_P-typ_transduc_dom_A_sf"/>
</dbReference>
<name>A0AAJ5W043_9HYPH</name>
<reference evidence="17" key="1">
    <citation type="submission" date="2023-03" db="EMBL/GenBank/DDBJ databases">
        <title>Andean soil-derived lignocellulolytic bacterial consortium as a source of novel taxa and putative plastic-active enzymes.</title>
        <authorList>
            <person name="Diaz-Garcia L."/>
            <person name="Chuvochina M."/>
            <person name="Feuerriegel G."/>
            <person name="Bunk B."/>
            <person name="Sproer C."/>
            <person name="Streit W.R."/>
            <person name="Rodriguez L.M."/>
            <person name="Overmann J."/>
            <person name="Jimenez D.J."/>
        </authorList>
    </citation>
    <scope>NUCLEOTIDE SEQUENCE</scope>
    <source>
        <strain evidence="17">MAG 4196</strain>
    </source>
</reference>
<dbReference type="InterPro" id="IPR023299">
    <property type="entry name" value="ATPase_P-typ_cyto_dom_N"/>
</dbReference>
<dbReference type="GO" id="GO:0055070">
    <property type="term" value="P:copper ion homeostasis"/>
    <property type="evidence" value="ECO:0007669"/>
    <property type="project" value="TreeGrafter"/>
</dbReference>
<dbReference type="InterPro" id="IPR006121">
    <property type="entry name" value="HMA_dom"/>
</dbReference>
<evidence type="ECO:0000256" key="14">
    <source>
        <dbReference type="ARBA" id="ARBA00023136"/>
    </source>
</evidence>
<keyword evidence="5" id="KW-0597">Phosphoprotein</keyword>
<dbReference type="EMBL" id="CP119312">
    <property type="protein sequence ID" value="WEK06664.1"/>
    <property type="molecule type" value="Genomic_DNA"/>
</dbReference>
<dbReference type="InterPro" id="IPR001757">
    <property type="entry name" value="P_typ_ATPase"/>
</dbReference>
<protein>
    <submittedName>
        <fullName evidence="17">Heavy metal translocating P-type ATPase</fullName>
    </submittedName>
</protein>
<dbReference type="Pfam" id="PF00403">
    <property type="entry name" value="HMA"/>
    <property type="match status" value="1"/>
</dbReference>
<comment type="subcellular location">
    <subcellularLocation>
        <location evidence="1">Cell membrane</location>
        <topology evidence="1">Multi-pass membrane protein</topology>
    </subcellularLocation>
</comment>
<keyword evidence="11" id="KW-1278">Translocase</keyword>
<evidence type="ECO:0000256" key="10">
    <source>
        <dbReference type="ARBA" id="ARBA00022842"/>
    </source>
</evidence>
<keyword evidence="6 15" id="KW-0812">Transmembrane</keyword>
<dbReference type="SUPFAM" id="SSF56784">
    <property type="entry name" value="HAD-like"/>
    <property type="match status" value="1"/>
</dbReference>
<dbReference type="SUPFAM" id="SSF81665">
    <property type="entry name" value="Calcium ATPase, transmembrane domain M"/>
    <property type="match status" value="1"/>
</dbReference>
<dbReference type="PRINTS" id="PR00119">
    <property type="entry name" value="CATATPASE"/>
</dbReference>
<keyword evidence="9 15" id="KW-0067">ATP-binding</keyword>
<organism evidence="17 18">
    <name type="scientific">Candidatus Devosia phytovorans</name>
    <dbReference type="NCBI Taxonomy" id="3121372"/>
    <lineage>
        <taxon>Bacteria</taxon>
        <taxon>Pseudomonadati</taxon>
        <taxon>Pseudomonadota</taxon>
        <taxon>Alphaproteobacteria</taxon>
        <taxon>Hyphomicrobiales</taxon>
        <taxon>Devosiaceae</taxon>
        <taxon>Devosia</taxon>
    </lineage>
</organism>
<evidence type="ECO:0000256" key="13">
    <source>
        <dbReference type="ARBA" id="ARBA00023065"/>
    </source>
</evidence>
<dbReference type="PROSITE" id="PS01047">
    <property type="entry name" value="HMA_1"/>
    <property type="match status" value="1"/>
</dbReference>
<evidence type="ECO:0000256" key="5">
    <source>
        <dbReference type="ARBA" id="ARBA00022553"/>
    </source>
</evidence>
<evidence type="ECO:0000256" key="2">
    <source>
        <dbReference type="ARBA" id="ARBA00006024"/>
    </source>
</evidence>
<dbReference type="InterPro" id="IPR027256">
    <property type="entry name" value="P-typ_ATPase_IB"/>
</dbReference>
<dbReference type="PANTHER" id="PTHR43520:SF5">
    <property type="entry name" value="CATION-TRANSPORTING P-TYPE ATPASE-RELATED"/>
    <property type="match status" value="1"/>
</dbReference>
<evidence type="ECO:0000256" key="9">
    <source>
        <dbReference type="ARBA" id="ARBA00022840"/>
    </source>
</evidence>
<feature type="transmembrane region" description="Helical" evidence="15">
    <location>
        <begin position="384"/>
        <end position="408"/>
    </location>
</feature>
<feature type="transmembrane region" description="Helical" evidence="15">
    <location>
        <begin position="137"/>
        <end position="157"/>
    </location>
</feature>